<evidence type="ECO:0000256" key="2">
    <source>
        <dbReference type="ARBA" id="ARBA00005745"/>
    </source>
</evidence>
<evidence type="ECO:0000259" key="9">
    <source>
        <dbReference type="Pfam" id="PF00482"/>
    </source>
</evidence>
<dbReference type="PRINTS" id="PR00812">
    <property type="entry name" value="BCTERIALGSPF"/>
</dbReference>
<dbReference type="GO" id="GO:0015627">
    <property type="term" value="C:type II protein secretion system complex"/>
    <property type="evidence" value="ECO:0007669"/>
    <property type="project" value="InterPro"/>
</dbReference>
<feature type="transmembrane region" description="Helical" evidence="8">
    <location>
        <begin position="223"/>
        <end position="243"/>
    </location>
</feature>
<dbReference type="NCBIfam" id="TIGR02120">
    <property type="entry name" value="GspF"/>
    <property type="match status" value="1"/>
</dbReference>
<organism evidence="10 11">
    <name type="scientific">Pseudomonas piscis</name>
    <dbReference type="NCBI Taxonomy" id="2614538"/>
    <lineage>
        <taxon>Bacteria</taxon>
        <taxon>Pseudomonadati</taxon>
        <taxon>Pseudomonadota</taxon>
        <taxon>Gammaproteobacteria</taxon>
        <taxon>Pseudomonadales</taxon>
        <taxon>Pseudomonadaceae</taxon>
        <taxon>Pseudomonas</taxon>
    </lineage>
</organism>
<evidence type="ECO:0000256" key="3">
    <source>
        <dbReference type="ARBA" id="ARBA00022475"/>
    </source>
</evidence>
<feature type="domain" description="Type II secretion system protein GspF" evidence="9">
    <location>
        <begin position="70"/>
        <end position="193"/>
    </location>
</feature>
<dbReference type="InterPro" id="IPR042094">
    <property type="entry name" value="T2SS_GspF_sf"/>
</dbReference>
<keyword evidence="5 8" id="KW-0812">Transmembrane</keyword>
<dbReference type="InterPro" id="IPR018076">
    <property type="entry name" value="T2SS_GspF_dom"/>
</dbReference>
<reference evidence="10 11" key="1">
    <citation type="submission" date="2019-10" db="EMBL/GenBank/DDBJ databases">
        <title>Pseudomonas dajingensis sp. nov., isolated from the profound head ulcers of farmed Murray cod (Maccullochella peelii peelii).</title>
        <authorList>
            <person name="Liu Y."/>
        </authorList>
    </citation>
    <scope>NUCLEOTIDE SEQUENCE [LARGE SCALE GENOMIC DNA]</scope>
    <source>
        <strain evidence="10 11">MC042</strain>
    </source>
</reference>
<keyword evidence="7 8" id="KW-0472">Membrane</keyword>
<dbReference type="GO" id="GO:0005886">
    <property type="term" value="C:plasma membrane"/>
    <property type="evidence" value="ECO:0007669"/>
    <property type="project" value="UniProtKB-SubCell"/>
</dbReference>
<evidence type="ECO:0000313" key="11">
    <source>
        <dbReference type="Proteomes" id="UP000486534"/>
    </source>
</evidence>
<evidence type="ECO:0000256" key="4">
    <source>
        <dbReference type="ARBA" id="ARBA00022519"/>
    </source>
</evidence>
<proteinExistence type="inferred from homology"/>
<dbReference type="Proteomes" id="UP000486534">
    <property type="component" value="Unassembled WGS sequence"/>
</dbReference>
<dbReference type="PANTHER" id="PTHR30012:SF7">
    <property type="entry name" value="PROTEIN TRANSPORT PROTEIN HOFC HOMOLOG"/>
    <property type="match status" value="1"/>
</dbReference>
<keyword evidence="4" id="KW-0997">Cell inner membrane</keyword>
<keyword evidence="3" id="KW-1003">Cell membrane</keyword>
<evidence type="ECO:0000256" key="8">
    <source>
        <dbReference type="SAM" id="Phobius"/>
    </source>
</evidence>
<feature type="domain" description="Type II secretion system protein GspF" evidence="9">
    <location>
        <begin position="273"/>
        <end position="395"/>
    </location>
</feature>
<name>A0A7X1PLN9_9PSED</name>
<comment type="similarity">
    <text evidence="2">Belongs to the GSP F family.</text>
</comment>
<protein>
    <submittedName>
        <fullName evidence="10">Type II secretion system protein GspF</fullName>
    </submittedName>
</protein>
<dbReference type="GO" id="GO:0015628">
    <property type="term" value="P:protein secretion by the type II secretion system"/>
    <property type="evidence" value="ECO:0007669"/>
    <property type="project" value="InterPro"/>
</dbReference>
<gene>
    <name evidence="10" type="primary">gspF</name>
    <name evidence="10" type="ORF">GDH07_13245</name>
</gene>
<accession>A0A7X1PLN9</accession>
<dbReference type="AlphaFoldDB" id="A0A7X1PLN9"/>
<evidence type="ECO:0000256" key="6">
    <source>
        <dbReference type="ARBA" id="ARBA00022989"/>
    </source>
</evidence>
<evidence type="ECO:0000313" key="10">
    <source>
        <dbReference type="EMBL" id="MQA54275.1"/>
    </source>
</evidence>
<comment type="caution">
    <text evidence="10">The sequence shown here is derived from an EMBL/GenBank/DDBJ whole genome shotgun (WGS) entry which is preliminary data.</text>
</comment>
<evidence type="ECO:0000256" key="7">
    <source>
        <dbReference type="ARBA" id="ARBA00023136"/>
    </source>
</evidence>
<evidence type="ECO:0000256" key="5">
    <source>
        <dbReference type="ARBA" id="ARBA00022692"/>
    </source>
</evidence>
<dbReference type="InterPro" id="IPR003004">
    <property type="entry name" value="GspF/PilC"/>
</dbReference>
<feature type="transmembrane region" description="Helical" evidence="8">
    <location>
        <begin position="369"/>
        <end position="394"/>
    </location>
</feature>
<feature type="transmembrane region" description="Helical" evidence="8">
    <location>
        <begin position="169"/>
        <end position="192"/>
    </location>
</feature>
<dbReference type="InterPro" id="IPR011850">
    <property type="entry name" value="T2SS_GspF"/>
</dbReference>
<comment type="subcellular location">
    <subcellularLocation>
        <location evidence="1">Cell inner membrane</location>
        <topology evidence="1">Multi-pass membrane protein</topology>
    </subcellularLocation>
</comment>
<dbReference type="FunFam" id="1.20.81.30:FF:000001">
    <property type="entry name" value="Type II secretion system protein F"/>
    <property type="match status" value="2"/>
</dbReference>
<keyword evidence="6 8" id="KW-1133">Transmembrane helix</keyword>
<dbReference type="Gene3D" id="1.20.81.30">
    <property type="entry name" value="Type II secretion system (T2SS), domain F"/>
    <property type="match status" value="2"/>
</dbReference>
<sequence length="403" mass="43599">MEQYQYKALDADHNTVNGHLEASDPQAAASQLQERGLLVLRVQRASGASGLPRPSWLRPSHLSREELGRFTQQLATLLGADQPLERALGILIRQPGKPAARQLIERIRDRVKAGQTLSAAMAVERQSFTPLYLSLVHAGEAAGVLDQSLGQLASYLERMQAIRTEVINALIYPAFLVVGVLGSLVLLLAYVVPQFVPIFDGLGVPVPLLTQLILDLGQFLSSYGLHALALLLGLAWAALSYMGRPGNRLKWHRYLLRSRLAGGLLKRLESARFARTLGTLVTQGVPLINALDISRQVANNLAMNAAVANATVKVKDGQRLSTALEAEQLLPDLAIQMIEVGEESGKLDGMLLKVASIFDVEAKRSIDRLLAALVPSLTVVMAALVAVIMLAIMLPLMSLTSNL</sequence>
<evidence type="ECO:0000256" key="1">
    <source>
        <dbReference type="ARBA" id="ARBA00004429"/>
    </source>
</evidence>
<dbReference type="Pfam" id="PF00482">
    <property type="entry name" value="T2SSF"/>
    <property type="match status" value="2"/>
</dbReference>
<dbReference type="RefSeq" id="WP_152897823.1">
    <property type="nucleotide sequence ID" value="NZ_WHUV01000002.1"/>
</dbReference>
<dbReference type="EMBL" id="WHUV01000002">
    <property type="protein sequence ID" value="MQA54275.1"/>
    <property type="molecule type" value="Genomic_DNA"/>
</dbReference>
<dbReference type="PANTHER" id="PTHR30012">
    <property type="entry name" value="GENERAL SECRETION PATHWAY PROTEIN"/>
    <property type="match status" value="1"/>
</dbReference>